<organism evidence="1 2">
    <name type="scientific">Trifolium medium</name>
    <dbReference type="NCBI Taxonomy" id="97028"/>
    <lineage>
        <taxon>Eukaryota</taxon>
        <taxon>Viridiplantae</taxon>
        <taxon>Streptophyta</taxon>
        <taxon>Embryophyta</taxon>
        <taxon>Tracheophyta</taxon>
        <taxon>Spermatophyta</taxon>
        <taxon>Magnoliopsida</taxon>
        <taxon>eudicotyledons</taxon>
        <taxon>Gunneridae</taxon>
        <taxon>Pentapetalae</taxon>
        <taxon>rosids</taxon>
        <taxon>fabids</taxon>
        <taxon>Fabales</taxon>
        <taxon>Fabaceae</taxon>
        <taxon>Papilionoideae</taxon>
        <taxon>50 kb inversion clade</taxon>
        <taxon>NPAAA clade</taxon>
        <taxon>Hologalegina</taxon>
        <taxon>IRL clade</taxon>
        <taxon>Trifolieae</taxon>
        <taxon>Trifolium</taxon>
    </lineage>
</organism>
<dbReference type="Proteomes" id="UP000265520">
    <property type="component" value="Unassembled WGS sequence"/>
</dbReference>
<keyword evidence="2" id="KW-1185">Reference proteome</keyword>
<name>A0A392SU16_9FABA</name>
<proteinExistence type="predicted"/>
<sequence>MVRDLISAVVEERKSNVERRKGMYIVIGCGGEVNGDSFEWQLKREHLF</sequence>
<evidence type="ECO:0000313" key="2">
    <source>
        <dbReference type="Proteomes" id="UP000265520"/>
    </source>
</evidence>
<accession>A0A392SU16</accession>
<dbReference type="EMBL" id="LXQA010445576">
    <property type="protein sequence ID" value="MCI52333.1"/>
    <property type="molecule type" value="Genomic_DNA"/>
</dbReference>
<protein>
    <submittedName>
        <fullName evidence="1">Uncharacterized protein</fullName>
    </submittedName>
</protein>
<dbReference type="AlphaFoldDB" id="A0A392SU16"/>
<comment type="caution">
    <text evidence="1">The sequence shown here is derived from an EMBL/GenBank/DDBJ whole genome shotgun (WGS) entry which is preliminary data.</text>
</comment>
<evidence type="ECO:0000313" key="1">
    <source>
        <dbReference type="EMBL" id="MCI52333.1"/>
    </source>
</evidence>
<reference evidence="1 2" key="1">
    <citation type="journal article" date="2018" name="Front. Plant Sci.">
        <title>Red Clover (Trifolium pratense) and Zigzag Clover (T. medium) - A Picture of Genomic Similarities and Differences.</title>
        <authorList>
            <person name="Dluhosova J."/>
            <person name="Istvanek J."/>
            <person name="Nedelnik J."/>
            <person name="Repkova J."/>
        </authorList>
    </citation>
    <scope>NUCLEOTIDE SEQUENCE [LARGE SCALE GENOMIC DNA]</scope>
    <source>
        <strain evidence="2">cv. 10/8</strain>
        <tissue evidence="1">Leaf</tissue>
    </source>
</reference>